<keyword evidence="2" id="KW-1185">Reference proteome</keyword>
<evidence type="ECO:0000313" key="2">
    <source>
        <dbReference type="Proteomes" id="UP000642180"/>
    </source>
</evidence>
<dbReference type="EMBL" id="BMDI01000001">
    <property type="protein sequence ID" value="GGI18210.1"/>
    <property type="molecule type" value="Genomic_DNA"/>
</dbReference>
<proteinExistence type="predicted"/>
<dbReference type="AlphaFoldDB" id="A0A8J3ATB8"/>
<gene>
    <name evidence="1" type="ORF">GCM10008066_12860</name>
</gene>
<reference evidence="2" key="1">
    <citation type="journal article" date="2019" name="Int. J. Syst. Evol. Microbiol.">
        <title>The Global Catalogue of Microorganisms (GCM) 10K type strain sequencing project: providing services to taxonomists for standard genome sequencing and annotation.</title>
        <authorList>
            <consortium name="The Broad Institute Genomics Platform"/>
            <consortium name="The Broad Institute Genome Sequencing Center for Infectious Disease"/>
            <person name="Wu L."/>
            <person name="Ma J."/>
        </authorList>
    </citation>
    <scope>NUCLEOTIDE SEQUENCE [LARGE SCALE GENOMIC DNA]</scope>
    <source>
        <strain evidence="2">CCM 2767</strain>
    </source>
</reference>
<accession>A0A8J3ATB8</accession>
<sequence length="101" mass="11272">MADTQEDRLAQILARKRAQAMGYLSTRKSSLAGAYSKAESRVFTPEFVSELEQANSTRRVIRNPWLTETLQSHSSDSDDLHRHANVLPFGPQIAADMSATH</sequence>
<protein>
    <submittedName>
        <fullName evidence="1">Uncharacterized protein</fullName>
    </submittedName>
</protein>
<dbReference type="Proteomes" id="UP000642180">
    <property type="component" value="Unassembled WGS sequence"/>
</dbReference>
<comment type="caution">
    <text evidence="1">The sequence shown here is derived from an EMBL/GenBank/DDBJ whole genome shotgun (WGS) entry which is preliminary data.</text>
</comment>
<evidence type="ECO:0000313" key="1">
    <source>
        <dbReference type="EMBL" id="GGI18210.1"/>
    </source>
</evidence>
<organism evidence="1 2">
    <name type="scientific">Oxalicibacterium faecigallinarum</name>
    <dbReference type="NCBI Taxonomy" id="573741"/>
    <lineage>
        <taxon>Bacteria</taxon>
        <taxon>Pseudomonadati</taxon>
        <taxon>Pseudomonadota</taxon>
        <taxon>Betaproteobacteria</taxon>
        <taxon>Burkholderiales</taxon>
        <taxon>Oxalobacteraceae</taxon>
        <taxon>Oxalicibacterium</taxon>
    </lineage>
</organism>
<name>A0A8J3ATB8_9BURK</name>